<keyword evidence="3" id="KW-1185">Reference proteome</keyword>
<organism evidence="2 3">
    <name type="scientific">Melipona quadrifasciata</name>
    <dbReference type="NCBI Taxonomy" id="166423"/>
    <lineage>
        <taxon>Eukaryota</taxon>
        <taxon>Metazoa</taxon>
        <taxon>Ecdysozoa</taxon>
        <taxon>Arthropoda</taxon>
        <taxon>Hexapoda</taxon>
        <taxon>Insecta</taxon>
        <taxon>Pterygota</taxon>
        <taxon>Neoptera</taxon>
        <taxon>Endopterygota</taxon>
        <taxon>Hymenoptera</taxon>
        <taxon>Apocrita</taxon>
        <taxon>Aculeata</taxon>
        <taxon>Apoidea</taxon>
        <taxon>Anthophila</taxon>
        <taxon>Apidae</taxon>
        <taxon>Melipona</taxon>
    </lineage>
</organism>
<reference evidence="2 3" key="1">
    <citation type="submission" date="2015-07" db="EMBL/GenBank/DDBJ databases">
        <title>The genome of Melipona quadrifasciata.</title>
        <authorList>
            <person name="Pan H."/>
            <person name="Kapheim K."/>
        </authorList>
    </citation>
    <scope>NUCLEOTIDE SEQUENCE [LARGE SCALE GENOMIC DNA]</scope>
    <source>
        <strain evidence="2">0111107301</strain>
        <tissue evidence="2">Whole body</tissue>
    </source>
</reference>
<feature type="compositionally biased region" description="Basic and acidic residues" evidence="1">
    <location>
        <begin position="75"/>
        <end position="104"/>
    </location>
</feature>
<evidence type="ECO:0000313" key="3">
    <source>
        <dbReference type="Proteomes" id="UP000053105"/>
    </source>
</evidence>
<feature type="region of interest" description="Disordered" evidence="1">
    <location>
        <begin position="72"/>
        <end position="104"/>
    </location>
</feature>
<evidence type="ECO:0000256" key="1">
    <source>
        <dbReference type="SAM" id="MobiDB-lite"/>
    </source>
</evidence>
<accession>A0A0M9A2Z1</accession>
<evidence type="ECO:0000313" key="2">
    <source>
        <dbReference type="EMBL" id="KOX76157.1"/>
    </source>
</evidence>
<gene>
    <name evidence="2" type="ORF">WN51_11897</name>
</gene>
<sequence length="302" mass="35009">MAAIYVTYYLIDKPIKTNVTADWLQKSISQKGRVMNLYLQKKQWNTVVRSVKLLVAAGGEIKLIARHFSNEESAPAERGKEARRKREEKKEKEEEEETREKGKNTDYKTLRWRAKNAKALRLHEGKLRLGLPVEIAALLHVSLDLYIYYVAGNDKRTKEFERRNNGKVWKVAKSICSYVEPNSHDVGIECNNIFVARPFVEFMENPWPHNPTGDFMKILHRCKRRRHNGCKGEYVRKRFSLSQVDLDLRYWLQHHLNPDPSPVDLAFKPSQTGYRLLGKGNVRGSIKASGIEKLAFINNTTD</sequence>
<dbReference type="AlphaFoldDB" id="A0A0M9A2Z1"/>
<name>A0A0M9A2Z1_9HYME</name>
<dbReference type="Proteomes" id="UP000053105">
    <property type="component" value="Unassembled WGS sequence"/>
</dbReference>
<dbReference type="EMBL" id="KQ435752">
    <property type="protein sequence ID" value="KOX76157.1"/>
    <property type="molecule type" value="Genomic_DNA"/>
</dbReference>
<protein>
    <submittedName>
        <fullName evidence="2">Uncharacterized protein</fullName>
    </submittedName>
</protein>
<proteinExistence type="predicted"/>
<dbReference type="OrthoDB" id="10600800at2759"/>